<accession>A0ABU6ZEH7</accession>
<dbReference type="EMBL" id="JASCZI010272121">
    <property type="protein sequence ID" value="MED6220360.1"/>
    <property type="molecule type" value="Genomic_DNA"/>
</dbReference>
<comment type="caution">
    <text evidence="2">The sequence shown here is derived from an EMBL/GenBank/DDBJ whole genome shotgun (WGS) entry which is preliminary data.</text>
</comment>
<evidence type="ECO:0000313" key="3">
    <source>
        <dbReference type="Proteomes" id="UP001341840"/>
    </source>
</evidence>
<keyword evidence="3" id="KW-1185">Reference proteome</keyword>
<dbReference type="Proteomes" id="UP001341840">
    <property type="component" value="Unassembled WGS sequence"/>
</dbReference>
<sequence>MAQQMRHWMRGVERQLDCEFANHHQRSKSRSRGRYSGRSSPQRQRSQECSRSRSRRNKTPTPPRRRNMTPEFLDDGWEQEIVCQTRFVFHILHVRFPKSFTKPTDMGYDGYMDLED</sequence>
<proteinExistence type="predicted"/>
<feature type="compositionally biased region" description="Basic residues" evidence="1">
    <location>
        <begin position="23"/>
        <end position="35"/>
    </location>
</feature>
<organism evidence="2 3">
    <name type="scientific">Stylosanthes scabra</name>
    <dbReference type="NCBI Taxonomy" id="79078"/>
    <lineage>
        <taxon>Eukaryota</taxon>
        <taxon>Viridiplantae</taxon>
        <taxon>Streptophyta</taxon>
        <taxon>Embryophyta</taxon>
        <taxon>Tracheophyta</taxon>
        <taxon>Spermatophyta</taxon>
        <taxon>Magnoliopsida</taxon>
        <taxon>eudicotyledons</taxon>
        <taxon>Gunneridae</taxon>
        <taxon>Pentapetalae</taxon>
        <taxon>rosids</taxon>
        <taxon>fabids</taxon>
        <taxon>Fabales</taxon>
        <taxon>Fabaceae</taxon>
        <taxon>Papilionoideae</taxon>
        <taxon>50 kb inversion clade</taxon>
        <taxon>dalbergioids sensu lato</taxon>
        <taxon>Dalbergieae</taxon>
        <taxon>Pterocarpus clade</taxon>
        <taxon>Stylosanthes</taxon>
    </lineage>
</organism>
<feature type="compositionally biased region" description="Basic residues" evidence="1">
    <location>
        <begin position="52"/>
        <end position="67"/>
    </location>
</feature>
<evidence type="ECO:0000313" key="2">
    <source>
        <dbReference type="EMBL" id="MED6220360.1"/>
    </source>
</evidence>
<reference evidence="2 3" key="1">
    <citation type="journal article" date="2023" name="Plants (Basel)">
        <title>Bridging the Gap: Combining Genomics and Transcriptomics Approaches to Understand Stylosanthes scabra, an Orphan Legume from the Brazilian Caatinga.</title>
        <authorList>
            <person name="Ferreira-Neto J.R.C."/>
            <person name="da Silva M.D."/>
            <person name="Binneck E."/>
            <person name="de Melo N.F."/>
            <person name="da Silva R.H."/>
            <person name="de Melo A.L.T.M."/>
            <person name="Pandolfi V."/>
            <person name="Bustamante F.O."/>
            <person name="Brasileiro-Vidal A.C."/>
            <person name="Benko-Iseppon A.M."/>
        </authorList>
    </citation>
    <scope>NUCLEOTIDE SEQUENCE [LARGE SCALE GENOMIC DNA]</scope>
    <source>
        <tissue evidence="2">Leaves</tissue>
    </source>
</reference>
<evidence type="ECO:0000256" key="1">
    <source>
        <dbReference type="SAM" id="MobiDB-lite"/>
    </source>
</evidence>
<name>A0ABU6ZEH7_9FABA</name>
<protein>
    <submittedName>
        <fullName evidence="2">Uncharacterized protein</fullName>
    </submittedName>
</protein>
<gene>
    <name evidence="2" type="ORF">PIB30_044105</name>
</gene>
<feature type="region of interest" description="Disordered" evidence="1">
    <location>
        <begin position="19"/>
        <end position="72"/>
    </location>
</feature>